<organism evidence="2 3">
    <name type="scientific">Pigmentiphaga kullae</name>
    <dbReference type="NCBI Taxonomy" id="151784"/>
    <lineage>
        <taxon>Bacteria</taxon>
        <taxon>Pseudomonadati</taxon>
        <taxon>Pseudomonadota</taxon>
        <taxon>Betaproteobacteria</taxon>
        <taxon>Burkholderiales</taxon>
        <taxon>Alcaligenaceae</taxon>
        <taxon>Pigmentiphaga</taxon>
    </lineage>
</organism>
<comment type="caution">
    <text evidence="2">The sequence shown here is derived from an EMBL/GenBank/DDBJ whole genome shotgun (WGS) entry which is preliminary data.</text>
</comment>
<keyword evidence="1" id="KW-0732">Signal</keyword>
<dbReference type="PROSITE" id="PS51257">
    <property type="entry name" value="PROKAR_LIPOPROTEIN"/>
    <property type="match status" value="1"/>
</dbReference>
<evidence type="ECO:0008006" key="4">
    <source>
        <dbReference type="Google" id="ProtNLM"/>
    </source>
</evidence>
<feature type="signal peptide" evidence="1">
    <location>
        <begin position="1"/>
        <end position="19"/>
    </location>
</feature>
<evidence type="ECO:0000313" key="3">
    <source>
        <dbReference type="Proteomes" id="UP000292445"/>
    </source>
</evidence>
<accession>A0A4Q7N7S3</accession>
<dbReference type="Proteomes" id="UP000292445">
    <property type="component" value="Unassembled WGS sequence"/>
</dbReference>
<reference evidence="2 3" key="1">
    <citation type="submission" date="2019-02" db="EMBL/GenBank/DDBJ databases">
        <title>Genomic Encyclopedia of Type Strains, Phase IV (KMG-IV): sequencing the most valuable type-strain genomes for metagenomic binning, comparative biology and taxonomic classification.</title>
        <authorList>
            <person name="Goeker M."/>
        </authorList>
    </citation>
    <scope>NUCLEOTIDE SEQUENCE [LARGE SCALE GENOMIC DNA]</scope>
    <source>
        <strain evidence="2 3">K24</strain>
    </source>
</reference>
<dbReference type="EMBL" id="SGXC01000003">
    <property type="protein sequence ID" value="RZS78073.1"/>
    <property type="molecule type" value="Genomic_DNA"/>
</dbReference>
<dbReference type="AlphaFoldDB" id="A0A4Q7N7S3"/>
<feature type="chain" id="PRO_5020293323" description="LVIVD repeat-containing protein" evidence="1">
    <location>
        <begin position="20"/>
        <end position="702"/>
    </location>
</feature>
<evidence type="ECO:0000313" key="2">
    <source>
        <dbReference type="EMBL" id="RZS78073.1"/>
    </source>
</evidence>
<protein>
    <recommendedName>
        <fullName evidence="4">LVIVD repeat-containing protein</fullName>
    </recommendedName>
</protein>
<name>A0A4Q7N7S3_9BURK</name>
<proteinExistence type="predicted"/>
<dbReference type="RefSeq" id="WP_130360558.1">
    <property type="nucleotide sequence ID" value="NZ_SGXC01000003.1"/>
</dbReference>
<evidence type="ECO:0000256" key="1">
    <source>
        <dbReference type="SAM" id="SignalP"/>
    </source>
</evidence>
<sequence>MKTHIGLSMVALATAALIAACGSDDSPVPGTDTPVAGDPIPAKKIDYCEPGPGDQPETGIRGGIPAADRGPARNEVTFKGFWCGARKVAQHKLFDRGAFGDLQLKDRCAYASRRDGAKDALGQPITDQKQYVGTIVFDMKTPTKMAVTPDDDQVGHASFDPAGPNPYGKILRTPAMIRAYSALELQGNIMIGAYKDNGPTVDGKVTNPLDVYDVSDCLHPVPLSTTYNTPQGNHDGWLTPDGKTYYGIPFSGDPIIGRGNVDNGNKNQVVPEAVNRIDMHVTDLSDPRKPKSLLNWNRLDLPQAVQDNLDWKILNTTHFHDVSTNNDGTRVYMALYGGTNSLGGGNKTAIEARTQRCGNGLLIMDSSDIVKRVPNPKLKYISFVSWCDDKQMIDPDFGNGETASAHATEWVRHVNGKEYIVSTEESGGGLGGTPSGICAHQSYARMIDISDEKNPQVVGTYKSDANKPENCEKNLAEDTWAGMTHYLGFDDRSNMRLAVYASAYGGMRFVDWKDPTHPIEVAYYIKERNTSDQMDFTRPDPRYDTENCLYYTGWNQGGLVSVELTNPEYNPCMSRRASVKGKVASAKGSLDVSVEASRNGNGAPAVASMTLKGQGHDAQLTSVTRLGSAIDASGDITATRNSVQIDGNGTFDGKPATFRVLVQDNGNNTGIVSFACTSGCDFSTSGYMDGSGGNKLVVSQKN</sequence>
<dbReference type="OrthoDB" id="8375at2"/>
<keyword evidence="3" id="KW-1185">Reference proteome</keyword>
<gene>
    <name evidence="2" type="ORF">EV675_4714</name>
</gene>